<evidence type="ECO:0000313" key="6">
    <source>
        <dbReference type="Proteomes" id="UP001291912"/>
    </source>
</evidence>
<accession>A0ABU5N3Y9</accession>
<dbReference type="SMART" id="SM00354">
    <property type="entry name" value="HTH_LACI"/>
    <property type="match status" value="1"/>
</dbReference>
<dbReference type="Pfam" id="PF00356">
    <property type="entry name" value="LacI"/>
    <property type="match status" value="1"/>
</dbReference>
<gene>
    <name evidence="5" type="ORF">R2Q92_03135</name>
</gene>
<dbReference type="InterPro" id="IPR000843">
    <property type="entry name" value="HTH_LacI"/>
</dbReference>
<dbReference type="Proteomes" id="UP001291912">
    <property type="component" value="Unassembled WGS sequence"/>
</dbReference>
<dbReference type="RefSeq" id="WP_194423494.1">
    <property type="nucleotide sequence ID" value="NZ_BAAAPT010000001.1"/>
</dbReference>
<keyword evidence="3" id="KW-0804">Transcription</keyword>
<dbReference type="PANTHER" id="PTHR30146:SF153">
    <property type="entry name" value="LACTOSE OPERON REPRESSOR"/>
    <property type="match status" value="1"/>
</dbReference>
<evidence type="ECO:0000256" key="2">
    <source>
        <dbReference type="ARBA" id="ARBA00023125"/>
    </source>
</evidence>
<sequence>MSGPTQRPTLSAVASRAAVSVSTASKVLNGKADVSEETRRRVERALTSLGYSRRGDPRPHGELIEVVFERLGPWAVELLKGVESVAQREGISTVVTIGGTFDAQPETWIDAVMRRQPIGVILVFSTLSDKEKRQLRTRNIPFVIVDPAGDPAPDMPTIGSANWDGGGEAVRHLLGLGHRRIGTICGPPQLRNARARLAGYKSALEAAGITPDPELIVEGDFSTDAGFRGASTLMDLLNPPTAIFAQSDLEALGAYRAIQGRGLRIPEDVSVIGYDDLPMAELAYPTLTTIRQPLLEIASTATRLILRLRNAEPPLNVRTELATTLVTRESTAPPKS</sequence>
<evidence type="ECO:0000259" key="4">
    <source>
        <dbReference type="PROSITE" id="PS50932"/>
    </source>
</evidence>
<dbReference type="PANTHER" id="PTHR30146">
    <property type="entry name" value="LACI-RELATED TRANSCRIPTIONAL REPRESSOR"/>
    <property type="match status" value="1"/>
</dbReference>
<dbReference type="SUPFAM" id="SSF47413">
    <property type="entry name" value="lambda repressor-like DNA-binding domains"/>
    <property type="match status" value="1"/>
</dbReference>
<evidence type="ECO:0000256" key="3">
    <source>
        <dbReference type="ARBA" id="ARBA00023163"/>
    </source>
</evidence>
<comment type="caution">
    <text evidence="5">The sequence shown here is derived from an EMBL/GenBank/DDBJ whole genome shotgun (WGS) entry which is preliminary data.</text>
</comment>
<feature type="domain" description="HTH lacI-type" evidence="4">
    <location>
        <begin position="8"/>
        <end position="51"/>
    </location>
</feature>
<protein>
    <submittedName>
        <fullName evidence="5">LacI family DNA-binding transcriptional regulator</fullName>
    </submittedName>
</protein>
<organism evidence="5 6">
    <name type="scientific">Microbacterium aquimaris</name>
    <dbReference type="NCBI Taxonomy" id="459816"/>
    <lineage>
        <taxon>Bacteria</taxon>
        <taxon>Bacillati</taxon>
        <taxon>Actinomycetota</taxon>
        <taxon>Actinomycetes</taxon>
        <taxon>Micrococcales</taxon>
        <taxon>Microbacteriaceae</taxon>
        <taxon>Microbacterium</taxon>
    </lineage>
</organism>
<dbReference type="GO" id="GO:0003677">
    <property type="term" value="F:DNA binding"/>
    <property type="evidence" value="ECO:0007669"/>
    <property type="project" value="UniProtKB-KW"/>
</dbReference>
<evidence type="ECO:0000256" key="1">
    <source>
        <dbReference type="ARBA" id="ARBA00023015"/>
    </source>
</evidence>
<reference evidence="5 6" key="1">
    <citation type="submission" date="2023-10" db="EMBL/GenBank/DDBJ databases">
        <title>Microbacterium xanthum sp. nov., isolated from seaweed.</title>
        <authorList>
            <person name="Lee S.D."/>
        </authorList>
    </citation>
    <scope>NUCLEOTIDE SEQUENCE [LARGE SCALE GENOMIC DNA]</scope>
    <source>
        <strain evidence="5 6">KCTC 19124</strain>
    </source>
</reference>
<name>A0ABU5N3Y9_9MICO</name>
<keyword evidence="6" id="KW-1185">Reference proteome</keyword>
<dbReference type="PROSITE" id="PS50932">
    <property type="entry name" value="HTH_LACI_2"/>
    <property type="match status" value="1"/>
</dbReference>
<proteinExistence type="predicted"/>
<keyword evidence="2 5" id="KW-0238">DNA-binding</keyword>
<dbReference type="SUPFAM" id="SSF53822">
    <property type="entry name" value="Periplasmic binding protein-like I"/>
    <property type="match status" value="1"/>
</dbReference>
<dbReference type="Gene3D" id="3.40.50.2300">
    <property type="match status" value="2"/>
</dbReference>
<dbReference type="InterPro" id="IPR028082">
    <property type="entry name" value="Peripla_BP_I"/>
</dbReference>
<dbReference type="CDD" id="cd01392">
    <property type="entry name" value="HTH_LacI"/>
    <property type="match status" value="1"/>
</dbReference>
<keyword evidence="1" id="KW-0805">Transcription regulation</keyword>
<dbReference type="CDD" id="cd06296">
    <property type="entry name" value="PBP1_CatR-like"/>
    <property type="match status" value="1"/>
</dbReference>
<dbReference type="Pfam" id="PF13377">
    <property type="entry name" value="Peripla_BP_3"/>
    <property type="match status" value="1"/>
</dbReference>
<dbReference type="Gene3D" id="1.10.260.40">
    <property type="entry name" value="lambda repressor-like DNA-binding domains"/>
    <property type="match status" value="1"/>
</dbReference>
<dbReference type="InterPro" id="IPR010982">
    <property type="entry name" value="Lambda_DNA-bd_dom_sf"/>
</dbReference>
<evidence type="ECO:0000313" key="5">
    <source>
        <dbReference type="EMBL" id="MDZ8160814.1"/>
    </source>
</evidence>
<dbReference type="EMBL" id="JAWJYN010000001">
    <property type="protein sequence ID" value="MDZ8160814.1"/>
    <property type="molecule type" value="Genomic_DNA"/>
</dbReference>
<dbReference type="InterPro" id="IPR046335">
    <property type="entry name" value="LacI/GalR-like_sensor"/>
</dbReference>